<proteinExistence type="predicted"/>
<name>D6TP70_KTERA</name>
<sequence>MWFGAQAHKYHNGLLTTYPGFWLGFSSCFLRAPGPRRDIRCRDGSFLSSFLIFLSLKLYHHLFAHCSDYFIFGAQLARTSKHTCNLSH</sequence>
<comment type="caution">
    <text evidence="1">The sequence shown here is derived from an EMBL/GenBank/DDBJ whole genome shotgun (WGS) entry which is preliminary data.</text>
</comment>
<evidence type="ECO:0000313" key="2">
    <source>
        <dbReference type="Proteomes" id="UP000004508"/>
    </source>
</evidence>
<dbReference type="Proteomes" id="UP000004508">
    <property type="component" value="Unassembled WGS sequence"/>
</dbReference>
<dbReference type="EMBL" id="ADVG01000002">
    <property type="protein sequence ID" value="EFH87426.1"/>
    <property type="molecule type" value="Genomic_DNA"/>
</dbReference>
<keyword evidence="2" id="KW-1185">Reference proteome</keyword>
<evidence type="ECO:0000313" key="1">
    <source>
        <dbReference type="EMBL" id="EFH87426.1"/>
    </source>
</evidence>
<reference evidence="1 2" key="1">
    <citation type="journal article" date="2011" name="Stand. Genomic Sci.">
        <title>Non-contiguous finished genome sequence and contextual data of the filamentous soil bacterium Ktedonobacter racemifer type strain (SOSP1-21).</title>
        <authorList>
            <person name="Chang Y.J."/>
            <person name="Land M."/>
            <person name="Hauser L."/>
            <person name="Chertkov O."/>
            <person name="Del Rio T.G."/>
            <person name="Nolan M."/>
            <person name="Copeland A."/>
            <person name="Tice H."/>
            <person name="Cheng J.F."/>
            <person name="Lucas S."/>
            <person name="Han C."/>
            <person name="Goodwin L."/>
            <person name="Pitluck S."/>
            <person name="Ivanova N."/>
            <person name="Ovchinikova G."/>
            <person name="Pati A."/>
            <person name="Chen A."/>
            <person name="Palaniappan K."/>
            <person name="Mavromatis K."/>
            <person name="Liolios K."/>
            <person name="Brettin T."/>
            <person name="Fiebig A."/>
            <person name="Rohde M."/>
            <person name="Abt B."/>
            <person name="Goker M."/>
            <person name="Detter J.C."/>
            <person name="Woyke T."/>
            <person name="Bristow J."/>
            <person name="Eisen J.A."/>
            <person name="Markowitz V."/>
            <person name="Hugenholtz P."/>
            <person name="Kyrpides N.C."/>
            <person name="Klenk H.P."/>
            <person name="Lapidus A."/>
        </authorList>
    </citation>
    <scope>NUCLEOTIDE SEQUENCE [LARGE SCALE GENOMIC DNA]</scope>
    <source>
        <strain evidence="2">DSM 44963</strain>
    </source>
</reference>
<dbReference type="AlphaFoldDB" id="D6TP70"/>
<accession>D6TP70</accession>
<organism evidence="1 2">
    <name type="scientific">Ktedonobacter racemifer DSM 44963</name>
    <dbReference type="NCBI Taxonomy" id="485913"/>
    <lineage>
        <taxon>Bacteria</taxon>
        <taxon>Bacillati</taxon>
        <taxon>Chloroflexota</taxon>
        <taxon>Ktedonobacteria</taxon>
        <taxon>Ktedonobacterales</taxon>
        <taxon>Ktedonobacteraceae</taxon>
        <taxon>Ktedonobacter</taxon>
    </lineage>
</organism>
<protein>
    <submittedName>
        <fullName evidence="1">Uncharacterized protein</fullName>
    </submittedName>
</protein>
<dbReference type="InParanoid" id="D6TP70"/>
<gene>
    <name evidence="1" type="ORF">Krac_8758</name>
</gene>